<feature type="transmembrane region" description="Helical" evidence="6">
    <location>
        <begin position="280"/>
        <end position="301"/>
    </location>
</feature>
<dbReference type="Gramene" id="ERN07094">
    <property type="protein sequence ID" value="ERN07094"/>
    <property type="gene ID" value="AMTR_s00019p00084530"/>
</dbReference>
<sequence length="351" mass="39927">MGRIGLVKRGVNGEEKVMTDDTKFKKEALSWKKMEYRLVKYDALPDYLRDNEFILDYYRCEWPLKEACFSIFSWHNETLNIWTHLIGFLLFLALTVINVLGMPTVLDIIYGFSRSVPSVLSANISSYYFQEFTVGKSQHHTESGDLSTTNPTPQWPMLVFLCGAMTCLLCSSISHLLACHSRHLNLFLWRLDYSGIALMIVTSFIAPIYYAFHCHPIYRFFYLSTITGLAVLTSITLFAPSLSRAEFRPFRAALFLAMGFSGVIPAVHVLIMHWDKEGCMVALSYEVLMALFYAGGTAFYVSRVPERWRPGTFDLAGHSHQIFHLFVMGGAITHYAAVLVLQGLQSKLKCQ</sequence>
<name>W1PHC7_AMBTC</name>
<keyword evidence="8" id="KW-1185">Reference proteome</keyword>
<dbReference type="Proteomes" id="UP000017836">
    <property type="component" value="Unassembled WGS sequence"/>
</dbReference>
<keyword evidence="5" id="KW-0862">Zinc</keyword>
<dbReference type="AlphaFoldDB" id="W1PHC7"/>
<evidence type="ECO:0000256" key="3">
    <source>
        <dbReference type="ARBA" id="ARBA00022989"/>
    </source>
</evidence>
<dbReference type="PANTHER" id="PTHR20855:SF100">
    <property type="entry name" value="HEPTAHELICAL TRANSMEMBRANE PROTEIN 2"/>
    <property type="match status" value="1"/>
</dbReference>
<dbReference type="eggNOG" id="KOG0748">
    <property type="taxonomic scope" value="Eukaryota"/>
</dbReference>
<comment type="subcellular location">
    <subcellularLocation>
        <location evidence="1">Membrane</location>
        <topology evidence="1">Multi-pass membrane protein</topology>
    </subcellularLocation>
</comment>
<dbReference type="GO" id="GO:0016020">
    <property type="term" value="C:membrane"/>
    <property type="evidence" value="ECO:0007669"/>
    <property type="project" value="UniProtKB-SubCell"/>
</dbReference>
<protein>
    <submittedName>
        <fullName evidence="7">Uncharacterized protein</fullName>
    </submittedName>
</protein>
<keyword evidence="2 6" id="KW-0812">Transmembrane</keyword>
<feature type="transmembrane region" description="Helical" evidence="6">
    <location>
        <begin position="191"/>
        <end position="212"/>
    </location>
</feature>
<feature type="transmembrane region" description="Helical" evidence="6">
    <location>
        <begin position="252"/>
        <end position="274"/>
    </location>
</feature>
<dbReference type="KEGG" id="atr:18435310"/>
<evidence type="ECO:0000256" key="6">
    <source>
        <dbReference type="SAM" id="Phobius"/>
    </source>
</evidence>
<dbReference type="InterPro" id="IPR004254">
    <property type="entry name" value="AdipoR/HlyIII-related"/>
</dbReference>
<organism evidence="7 8">
    <name type="scientific">Amborella trichopoda</name>
    <dbReference type="NCBI Taxonomy" id="13333"/>
    <lineage>
        <taxon>Eukaryota</taxon>
        <taxon>Viridiplantae</taxon>
        <taxon>Streptophyta</taxon>
        <taxon>Embryophyta</taxon>
        <taxon>Tracheophyta</taxon>
        <taxon>Spermatophyta</taxon>
        <taxon>Magnoliopsida</taxon>
        <taxon>Amborellales</taxon>
        <taxon>Amborellaceae</taxon>
        <taxon>Amborella</taxon>
    </lineage>
</organism>
<feature type="binding site" evidence="5">
    <location>
        <position position="320"/>
    </location>
    <ligand>
        <name>Zn(2+)</name>
        <dbReference type="ChEBI" id="CHEBI:29105"/>
    </ligand>
</feature>
<evidence type="ECO:0000256" key="2">
    <source>
        <dbReference type="ARBA" id="ARBA00022692"/>
    </source>
</evidence>
<dbReference type="HOGENOM" id="CLU_023075_4_0_1"/>
<dbReference type="EMBL" id="KI393807">
    <property type="protein sequence ID" value="ERN07094.1"/>
    <property type="molecule type" value="Genomic_DNA"/>
</dbReference>
<feature type="transmembrane region" description="Helical" evidence="6">
    <location>
        <begin position="322"/>
        <end position="344"/>
    </location>
</feature>
<feature type="transmembrane region" description="Helical" evidence="6">
    <location>
        <begin position="85"/>
        <end position="110"/>
    </location>
</feature>
<evidence type="ECO:0000256" key="5">
    <source>
        <dbReference type="PIRSR" id="PIRSR604254-1"/>
    </source>
</evidence>
<dbReference type="PANTHER" id="PTHR20855">
    <property type="entry name" value="ADIPOR/PROGESTIN RECEPTOR-RELATED"/>
    <property type="match status" value="1"/>
</dbReference>
<feature type="binding site" evidence="5">
    <location>
        <position position="175"/>
    </location>
    <ligand>
        <name>Zn(2+)</name>
        <dbReference type="ChEBI" id="CHEBI:29105"/>
    </ligand>
</feature>
<feature type="binding site" evidence="5">
    <location>
        <position position="324"/>
    </location>
    <ligand>
        <name>Zn(2+)</name>
        <dbReference type="ChEBI" id="CHEBI:29105"/>
    </ligand>
</feature>
<feature type="transmembrane region" description="Helical" evidence="6">
    <location>
        <begin position="218"/>
        <end position="240"/>
    </location>
</feature>
<dbReference type="GO" id="GO:0009725">
    <property type="term" value="P:response to hormone"/>
    <property type="evidence" value="ECO:0000318"/>
    <property type="project" value="GO_Central"/>
</dbReference>
<feature type="transmembrane region" description="Helical" evidence="6">
    <location>
        <begin position="155"/>
        <end position="179"/>
    </location>
</feature>
<dbReference type="GO" id="GO:0046872">
    <property type="term" value="F:metal ion binding"/>
    <property type="evidence" value="ECO:0007669"/>
    <property type="project" value="UniProtKB-KW"/>
</dbReference>
<dbReference type="GO" id="GO:0038023">
    <property type="term" value="F:signaling receptor activity"/>
    <property type="evidence" value="ECO:0000318"/>
    <property type="project" value="GO_Central"/>
</dbReference>
<accession>W1PHC7</accession>
<reference evidence="8" key="1">
    <citation type="journal article" date="2013" name="Science">
        <title>The Amborella genome and the evolution of flowering plants.</title>
        <authorList>
            <consortium name="Amborella Genome Project"/>
        </authorList>
    </citation>
    <scope>NUCLEOTIDE SEQUENCE [LARGE SCALE GENOMIC DNA]</scope>
</reference>
<keyword evidence="4 6" id="KW-0472">Membrane</keyword>
<keyword evidence="3 6" id="KW-1133">Transmembrane helix</keyword>
<dbReference type="OMA" id="WGHPAIF"/>
<dbReference type="OrthoDB" id="529367at2759"/>
<evidence type="ECO:0000313" key="7">
    <source>
        <dbReference type="EMBL" id="ERN07094.1"/>
    </source>
</evidence>
<evidence type="ECO:0000256" key="1">
    <source>
        <dbReference type="ARBA" id="ARBA00004141"/>
    </source>
</evidence>
<proteinExistence type="predicted"/>
<dbReference type="STRING" id="13333.W1PHC7"/>
<keyword evidence="5" id="KW-0479">Metal-binding</keyword>
<dbReference type="GO" id="GO:0009744">
    <property type="term" value="P:response to sucrose"/>
    <property type="evidence" value="ECO:0007669"/>
    <property type="project" value="UniProtKB-ARBA"/>
</dbReference>
<dbReference type="Pfam" id="PF03006">
    <property type="entry name" value="HlyIII"/>
    <property type="match status" value="1"/>
</dbReference>
<evidence type="ECO:0000256" key="4">
    <source>
        <dbReference type="ARBA" id="ARBA00023136"/>
    </source>
</evidence>
<evidence type="ECO:0000313" key="8">
    <source>
        <dbReference type="Proteomes" id="UP000017836"/>
    </source>
</evidence>
<gene>
    <name evidence="7" type="ORF">AMTR_s00019p00084530</name>
</gene>